<evidence type="ECO:0000313" key="2">
    <source>
        <dbReference type="EMBL" id="KIJ99552.1"/>
    </source>
</evidence>
<dbReference type="AlphaFoldDB" id="A0A0C9XUH0"/>
<gene>
    <name evidence="2" type="ORF">K443DRAFT_8357</name>
</gene>
<name>A0A0C9XUH0_9AGAR</name>
<evidence type="ECO:0000313" key="3">
    <source>
        <dbReference type="Proteomes" id="UP000054477"/>
    </source>
</evidence>
<accession>A0A0C9XUH0</accession>
<keyword evidence="3" id="KW-1185">Reference proteome</keyword>
<dbReference type="HOGENOM" id="CLU_1337683_0_0_1"/>
<sequence>MFGKRPKRNNYAKCRQTVCGLADALIIVVWIECWLAKDRQLFLSLALHPRDLSDCLFEFASGHLIAEAGFDNSEPSALLLRGGDLPTSRQSDHFLGSTPAFLSERSSLTADSLKVLGATSNLTSNEEQPLASAAGGVGDLSRKRVNDAPPVLLGVLAAILIIGLVVLAVYFVVVRKKENVDASAGGSGGSLTGTGTAATISHFGN</sequence>
<organism evidence="2 3">
    <name type="scientific">Laccaria amethystina LaAM-08-1</name>
    <dbReference type="NCBI Taxonomy" id="1095629"/>
    <lineage>
        <taxon>Eukaryota</taxon>
        <taxon>Fungi</taxon>
        <taxon>Dikarya</taxon>
        <taxon>Basidiomycota</taxon>
        <taxon>Agaricomycotina</taxon>
        <taxon>Agaricomycetes</taxon>
        <taxon>Agaricomycetidae</taxon>
        <taxon>Agaricales</taxon>
        <taxon>Agaricineae</taxon>
        <taxon>Hydnangiaceae</taxon>
        <taxon>Laccaria</taxon>
    </lineage>
</organism>
<proteinExistence type="predicted"/>
<protein>
    <submittedName>
        <fullName evidence="2">Unplaced genomic scaffold K443scaffold_110, whole genome shotgun sequence</fullName>
    </submittedName>
</protein>
<reference evidence="3" key="2">
    <citation type="submission" date="2015-01" db="EMBL/GenBank/DDBJ databases">
        <title>Evolutionary Origins and Diversification of the Mycorrhizal Mutualists.</title>
        <authorList>
            <consortium name="DOE Joint Genome Institute"/>
            <consortium name="Mycorrhizal Genomics Consortium"/>
            <person name="Kohler A."/>
            <person name="Kuo A."/>
            <person name="Nagy L.G."/>
            <person name="Floudas D."/>
            <person name="Copeland A."/>
            <person name="Barry K.W."/>
            <person name="Cichocki N."/>
            <person name="Veneault-Fourrey C."/>
            <person name="LaButti K."/>
            <person name="Lindquist E.A."/>
            <person name="Lipzen A."/>
            <person name="Lundell T."/>
            <person name="Morin E."/>
            <person name="Murat C."/>
            <person name="Riley R."/>
            <person name="Ohm R."/>
            <person name="Sun H."/>
            <person name="Tunlid A."/>
            <person name="Henrissat B."/>
            <person name="Grigoriev I.V."/>
            <person name="Hibbett D.S."/>
            <person name="Martin F."/>
        </authorList>
    </citation>
    <scope>NUCLEOTIDE SEQUENCE [LARGE SCALE GENOMIC DNA]</scope>
    <source>
        <strain evidence="3">LaAM-08-1</strain>
    </source>
</reference>
<reference evidence="2 3" key="1">
    <citation type="submission" date="2014-04" db="EMBL/GenBank/DDBJ databases">
        <authorList>
            <consortium name="DOE Joint Genome Institute"/>
            <person name="Kuo A."/>
            <person name="Kohler A."/>
            <person name="Nagy L.G."/>
            <person name="Floudas D."/>
            <person name="Copeland A."/>
            <person name="Barry K.W."/>
            <person name="Cichocki N."/>
            <person name="Veneault-Fourrey C."/>
            <person name="LaButti K."/>
            <person name="Lindquist E.A."/>
            <person name="Lipzen A."/>
            <person name="Lundell T."/>
            <person name="Morin E."/>
            <person name="Murat C."/>
            <person name="Sun H."/>
            <person name="Tunlid A."/>
            <person name="Henrissat B."/>
            <person name="Grigoriev I.V."/>
            <person name="Hibbett D.S."/>
            <person name="Martin F."/>
            <person name="Nordberg H.P."/>
            <person name="Cantor M.N."/>
            <person name="Hua S.X."/>
        </authorList>
    </citation>
    <scope>NUCLEOTIDE SEQUENCE [LARGE SCALE GENOMIC DNA]</scope>
    <source>
        <strain evidence="2 3">LaAM-08-1</strain>
    </source>
</reference>
<keyword evidence="1" id="KW-0472">Membrane</keyword>
<dbReference type="Proteomes" id="UP000054477">
    <property type="component" value="Unassembled WGS sequence"/>
</dbReference>
<dbReference type="EMBL" id="KN838645">
    <property type="protein sequence ID" value="KIJ99552.1"/>
    <property type="molecule type" value="Genomic_DNA"/>
</dbReference>
<keyword evidence="1" id="KW-1133">Transmembrane helix</keyword>
<keyword evidence="1" id="KW-0812">Transmembrane</keyword>
<feature type="transmembrane region" description="Helical" evidence="1">
    <location>
        <begin position="151"/>
        <end position="173"/>
    </location>
</feature>
<evidence type="ECO:0000256" key="1">
    <source>
        <dbReference type="SAM" id="Phobius"/>
    </source>
</evidence>